<feature type="compositionally biased region" description="Basic and acidic residues" evidence="1">
    <location>
        <begin position="185"/>
        <end position="195"/>
    </location>
</feature>
<feature type="compositionally biased region" description="Basic residues" evidence="1">
    <location>
        <begin position="174"/>
        <end position="184"/>
    </location>
</feature>
<gene>
    <name evidence="2" type="ORF">mRhiFer1_008778</name>
</gene>
<feature type="region of interest" description="Disordered" evidence="1">
    <location>
        <begin position="82"/>
        <end position="208"/>
    </location>
</feature>
<dbReference type="EMBL" id="JACAGC010000019">
    <property type="protein sequence ID" value="KAF6301870.1"/>
    <property type="molecule type" value="Genomic_DNA"/>
</dbReference>
<comment type="caution">
    <text evidence="2">The sequence shown here is derived from an EMBL/GenBank/DDBJ whole genome shotgun (WGS) entry which is preliminary data.</text>
</comment>
<evidence type="ECO:0000313" key="2">
    <source>
        <dbReference type="EMBL" id="KAF6301870.1"/>
    </source>
</evidence>
<organism evidence="2 3">
    <name type="scientific">Rhinolophus ferrumequinum</name>
    <name type="common">Greater horseshoe bat</name>
    <dbReference type="NCBI Taxonomy" id="59479"/>
    <lineage>
        <taxon>Eukaryota</taxon>
        <taxon>Metazoa</taxon>
        <taxon>Chordata</taxon>
        <taxon>Craniata</taxon>
        <taxon>Vertebrata</taxon>
        <taxon>Euteleostomi</taxon>
        <taxon>Mammalia</taxon>
        <taxon>Eutheria</taxon>
        <taxon>Laurasiatheria</taxon>
        <taxon>Chiroptera</taxon>
        <taxon>Yinpterochiroptera</taxon>
        <taxon>Rhinolophoidea</taxon>
        <taxon>Rhinolophidae</taxon>
        <taxon>Rhinolophinae</taxon>
        <taxon>Rhinolophus</taxon>
    </lineage>
</organism>
<dbReference type="OrthoDB" id="10536351at2759"/>
<evidence type="ECO:0000256" key="1">
    <source>
        <dbReference type="SAM" id="MobiDB-lite"/>
    </source>
</evidence>
<accession>A0A7J7TNA7</accession>
<dbReference type="AlphaFoldDB" id="A0A7J7TNA7"/>
<proteinExistence type="predicted"/>
<reference evidence="2 3" key="1">
    <citation type="journal article" date="2020" name="Nature">
        <title>Six reference-quality genomes reveal evolution of bat adaptations.</title>
        <authorList>
            <person name="Jebb D."/>
            <person name="Huang Z."/>
            <person name="Pippel M."/>
            <person name="Hughes G.M."/>
            <person name="Lavrichenko K."/>
            <person name="Devanna P."/>
            <person name="Winkler S."/>
            <person name="Jermiin L.S."/>
            <person name="Skirmuntt E.C."/>
            <person name="Katzourakis A."/>
            <person name="Burkitt-Gray L."/>
            <person name="Ray D.A."/>
            <person name="Sullivan K.A.M."/>
            <person name="Roscito J.G."/>
            <person name="Kirilenko B.M."/>
            <person name="Davalos L.M."/>
            <person name="Corthals A.P."/>
            <person name="Power M.L."/>
            <person name="Jones G."/>
            <person name="Ransome R.D."/>
            <person name="Dechmann D.K.N."/>
            <person name="Locatelli A.G."/>
            <person name="Puechmaille S.J."/>
            <person name="Fedrigo O."/>
            <person name="Jarvis E.D."/>
            <person name="Hiller M."/>
            <person name="Vernes S.C."/>
            <person name="Myers E.W."/>
            <person name="Teeling E.C."/>
        </authorList>
    </citation>
    <scope>NUCLEOTIDE SEQUENCE [LARGE SCALE GENOMIC DNA]</scope>
    <source>
        <strain evidence="2">MRhiFer1</strain>
        <tissue evidence="2">Lung</tissue>
    </source>
</reference>
<dbReference type="Proteomes" id="UP000585614">
    <property type="component" value="Unassembled WGS sequence"/>
</dbReference>
<sequence>MASFGLRSAVQPLLRPLSGGWPGSLQAGFAQPSQAAQGAARATGATCCISAEKMFLRVRVVGWRGEQELRFLFAARVRRAGFPGTDSPRRVDSPAAGGSPSKSCSGRGLAAAPRRLSPRSPRLLALGPGLGVRSQWNSRGRSRGAQAASGRDPSRRVARKPGGNSFFPHSAPRGCRRGKRRRRREDRPRQGEEAPRLVSPSPGRQVRKVPPCGKFGQHGVRQHSTEVVGSTVCLQRAVGGLLSAEARSTHSNCGVFGFLTSMVAEERHRPL</sequence>
<evidence type="ECO:0000313" key="3">
    <source>
        <dbReference type="Proteomes" id="UP000585614"/>
    </source>
</evidence>
<protein>
    <submittedName>
        <fullName evidence="2">Uncharacterized protein</fullName>
    </submittedName>
</protein>
<feature type="compositionally biased region" description="Low complexity" evidence="1">
    <location>
        <begin position="105"/>
        <end position="127"/>
    </location>
</feature>
<name>A0A7J7TNA7_RHIFE</name>